<evidence type="ECO:0000256" key="1">
    <source>
        <dbReference type="SAM" id="MobiDB-lite"/>
    </source>
</evidence>
<comment type="caution">
    <text evidence="2">The sequence shown here is derived from an EMBL/GenBank/DDBJ whole genome shotgun (WGS) entry which is preliminary data.</text>
</comment>
<accession>A0A8J6CE30</accession>
<keyword evidence="3" id="KW-1185">Reference proteome</keyword>
<feature type="compositionally biased region" description="Acidic residues" evidence="1">
    <location>
        <begin position="67"/>
        <end position="101"/>
    </location>
</feature>
<dbReference type="Proteomes" id="UP000751190">
    <property type="component" value="Unassembled WGS sequence"/>
</dbReference>
<dbReference type="EMBL" id="JAGTXO010000005">
    <property type="protein sequence ID" value="KAG8467736.1"/>
    <property type="molecule type" value="Genomic_DNA"/>
</dbReference>
<reference evidence="2" key="1">
    <citation type="submission" date="2021-05" db="EMBL/GenBank/DDBJ databases">
        <title>The genome of the haptophyte Pavlova lutheri (Diacronema luteri, Pavlovales) - a model for lipid biosynthesis in eukaryotic algae.</title>
        <authorList>
            <person name="Hulatt C.J."/>
            <person name="Posewitz M.C."/>
        </authorList>
    </citation>
    <scope>NUCLEOTIDE SEQUENCE</scope>
    <source>
        <strain evidence="2">NIVA-4/92</strain>
    </source>
</reference>
<evidence type="ECO:0000313" key="2">
    <source>
        <dbReference type="EMBL" id="KAG8467736.1"/>
    </source>
</evidence>
<evidence type="ECO:0000313" key="3">
    <source>
        <dbReference type="Proteomes" id="UP000751190"/>
    </source>
</evidence>
<name>A0A8J6CE30_DIALT</name>
<proteinExistence type="predicted"/>
<protein>
    <submittedName>
        <fullName evidence="2">Uncharacterized protein</fullName>
    </submittedName>
</protein>
<gene>
    <name evidence="2" type="ORF">KFE25_006788</name>
</gene>
<dbReference type="AlphaFoldDB" id="A0A8J6CE30"/>
<sequence>MLSCVPDHTIFLPPIASGGTWLHSMSAHDDASLSRMEAEFKAALLAVQRVEFPILGMTTQRGNTSVDDLDAEDELEEEEDEELDDIPDTDGEGFETDEVGT</sequence>
<organism evidence="2 3">
    <name type="scientific">Diacronema lutheri</name>
    <name type="common">Unicellular marine alga</name>
    <name type="synonym">Monochrysis lutheri</name>
    <dbReference type="NCBI Taxonomy" id="2081491"/>
    <lineage>
        <taxon>Eukaryota</taxon>
        <taxon>Haptista</taxon>
        <taxon>Haptophyta</taxon>
        <taxon>Pavlovophyceae</taxon>
        <taxon>Pavlovales</taxon>
        <taxon>Pavlovaceae</taxon>
        <taxon>Diacronema</taxon>
    </lineage>
</organism>
<feature type="region of interest" description="Disordered" evidence="1">
    <location>
        <begin position="59"/>
        <end position="101"/>
    </location>
</feature>